<dbReference type="EMBL" id="JBBNAG010000002">
    <property type="protein sequence ID" value="KAK9157127.1"/>
    <property type="molecule type" value="Genomic_DNA"/>
</dbReference>
<evidence type="ECO:0000313" key="2">
    <source>
        <dbReference type="Proteomes" id="UP001419268"/>
    </source>
</evidence>
<dbReference type="AlphaFoldDB" id="A0AAP0KSZ0"/>
<accession>A0AAP0KSZ0</accession>
<reference evidence="1 2" key="1">
    <citation type="submission" date="2024-01" db="EMBL/GenBank/DDBJ databases">
        <title>Genome assemblies of Stephania.</title>
        <authorList>
            <person name="Yang L."/>
        </authorList>
    </citation>
    <scope>NUCLEOTIDE SEQUENCE [LARGE SCALE GENOMIC DNA]</scope>
    <source>
        <strain evidence="1">JXDWG</strain>
        <tissue evidence="1">Leaf</tissue>
    </source>
</reference>
<evidence type="ECO:0000313" key="1">
    <source>
        <dbReference type="EMBL" id="KAK9157127.1"/>
    </source>
</evidence>
<dbReference type="Proteomes" id="UP001419268">
    <property type="component" value="Unassembled WGS sequence"/>
</dbReference>
<protein>
    <submittedName>
        <fullName evidence="1">Uncharacterized protein</fullName>
    </submittedName>
</protein>
<name>A0AAP0KSZ0_9MAGN</name>
<comment type="caution">
    <text evidence="1">The sequence shown here is derived from an EMBL/GenBank/DDBJ whole genome shotgun (WGS) entry which is preliminary data.</text>
</comment>
<keyword evidence="2" id="KW-1185">Reference proteome</keyword>
<organism evidence="1 2">
    <name type="scientific">Stephania cephalantha</name>
    <dbReference type="NCBI Taxonomy" id="152367"/>
    <lineage>
        <taxon>Eukaryota</taxon>
        <taxon>Viridiplantae</taxon>
        <taxon>Streptophyta</taxon>
        <taxon>Embryophyta</taxon>
        <taxon>Tracheophyta</taxon>
        <taxon>Spermatophyta</taxon>
        <taxon>Magnoliopsida</taxon>
        <taxon>Ranunculales</taxon>
        <taxon>Menispermaceae</taxon>
        <taxon>Menispermoideae</taxon>
        <taxon>Cissampelideae</taxon>
        <taxon>Stephania</taxon>
    </lineage>
</organism>
<proteinExistence type="predicted"/>
<sequence length="126" mass="14626">MKTNLETRHNWLDRLDLKESVGDVRIVSYINSNLPYNWLFKVLTHSRTKASLTRFGVMCSSDQTINFISKEMMLKQLIVSNNVLDTNLYALACEMISKQKSTITNNVLRACEIDKYQLKSFKEKLS</sequence>
<gene>
    <name evidence="1" type="ORF">Scep_003701</name>
</gene>